<dbReference type="InterPro" id="IPR050933">
    <property type="entry name" value="Circadian_TF"/>
</dbReference>
<keyword evidence="3" id="KW-0675">Receptor</keyword>
<feature type="domain" description="BHLH" evidence="2">
    <location>
        <begin position="93"/>
        <end position="146"/>
    </location>
</feature>
<gene>
    <name evidence="3" type="primary">ARNTL2</name>
</gene>
<dbReference type="GO" id="GO:0005667">
    <property type="term" value="C:transcription regulator complex"/>
    <property type="evidence" value="ECO:0007669"/>
    <property type="project" value="InterPro"/>
</dbReference>
<protein>
    <submittedName>
        <fullName evidence="3">Aryl hydrocarbon receptor nuclear translocator-like 2</fullName>
    </submittedName>
</protein>
<dbReference type="Gene3D" id="4.10.280.10">
    <property type="entry name" value="Helix-loop-helix DNA-binding domain"/>
    <property type="match status" value="1"/>
</dbReference>
<dbReference type="PANTHER" id="PTHR23042">
    <property type="entry name" value="CIRCADIAN PROTEIN CLOCK/ARNT/BMAL/PAS"/>
    <property type="match status" value="1"/>
</dbReference>
<dbReference type="InterPro" id="IPR036638">
    <property type="entry name" value="HLH_DNA-bd_sf"/>
</dbReference>
<dbReference type="GO" id="GO:0003700">
    <property type="term" value="F:DNA-binding transcription factor activity"/>
    <property type="evidence" value="ECO:0007669"/>
    <property type="project" value="InterPro"/>
</dbReference>
<dbReference type="GO" id="GO:0046983">
    <property type="term" value="F:protein dimerization activity"/>
    <property type="evidence" value="ECO:0007669"/>
    <property type="project" value="InterPro"/>
</dbReference>
<dbReference type="EMBL" id="HADY01024009">
    <property type="protein sequence ID" value="SBP62494.1"/>
    <property type="molecule type" value="Transcribed_RNA"/>
</dbReference>
<dbReference type="PROSITE" id="PS50888">
    <property type="entry name" value="BHLH"/>
    <property type="match status" value="1"/>
</dbReference>
<dbReference type="InterPro" id="IPR011598">
    <property type="entry name" value="bHLH_dom"/>
</dbReference>
<sequence>MSAKNAAAGGGDRAGSEPADDVLVEEEQSRSVSLSGLMSPSLTAGMSLNMEMHRKRKGSTDNQDSKLAAIEDGDVEDDQNRSDGEDQHAKIKCFREPHSKIEKRRREKMNNLINRLSAMIPTCNPMSRKLDKLTVLRMAVQHLKSLKGSASTFSESSYKPSFLPDEELKHLVLKAADGFLFVVGCDRGKIVFVSESVTTILNYSRVTLLCLSQKSV</sequence>
<feature type="region of interest" description="Disordered" evidence="1">
    <location>
        <begin position="1"/>
        <end position="104"/>
    </location>
</feature>
<evidence type="ECO:0000256" key="1">
    <source>
        <dbReference type="SAM" id="MobiDB-lite"/>
    </source>
</evidence>
<reference evidence="3" key="2">
    <citation type="submission" date="2016-06" db="EMBL/GenBank/DDBJ databases">
        <title>The genome of a short-lived fish provides insights into sex chromosome evolution and the genetic control of aging.</title>
        <authorList>
            <person name="Reichwald K."/>
            <person name="Felder M."/>
            <person name="Petzold A."/>
            <person name="Koch P."/>
            <person name="Groth M."/>
            <person name="Platzer M."/>
        </authorList>
    </citation>
    <scope>NUCLEOTIDE SEQUENCE</scope>
    <source>
        <tissue evidence="3">Brain</tissue>
    </source>
</reference>
<evidence type="ECO:0000259" key="2">
    <source>
        <dbReference type="PROSITE" id="PS50888"/>
    </source>
</evidence>
<feature type="compositionally biased region" description="Polar residues" evidence="1">
    <location>
        <begin position="30"/>
        <end position="46"/>
    </location>
</feature>
<feature type="compositionally biased region" description="Basic and acidic residues" evidence="1">
    <location>
        <begin position="78"/>
        <end position="100"/>
    </location>
</feature>
<name>A0A1A8B5H3_NOTFU</name>
<dbReference type="GO" id="GO:0005737">
    <property type="term" value="C:cytoplasm"/>
    <property type="evidence" value="ECO:0007669"/>
    <property type="project" value="InterPro"/>
</dbReference>
<reference evidence="3" key="1">
    <citation type="submission" date="2016-05" db="EMBL/GenBank/DDBJ databases">
        <authorList>
            <person name="Lavstsen T."/>
            <person name="Jespersen J.S."/>
        </authorList>
    </citation>
    <scope>NUCLEOTIDE SEQUENCE</scope>
    <source>
        <tissue evidence="3">Brain</tissue>
    </source>
</reference>
<organism evidence="3">
    <name type="scientific">Nothobranchius furzeri</name>
    <name type="common">Turquoise killifish</name>
    <dbReference type="NCBI Taxonomy" id="105023"/>
    <lineage>
        <taxon>Eukaryota</taxon>
        <taxon>Metazoa</taxon>
        <taxon>Chordata</taxon>
        <taxon>Craniata</taxon>
        <taxon>Vertebrata</taxon>
        <taxon>Euteleostomi</taxon>
        <taxon>Actinopterygii</taxon>
        <taxon>Neopterygii</taxon>
        <taxon>Teleostei</taxon>
        <taxon>Neoteleostei</taxon>
        <taxon>Acanthomorphata</taxon>
        <taxon>Ovalentaria</taxon>
        <taxon>Atherinomorphae</taxon>
        <taxon>Cyprinodontiformes</taxon>
        <taxon>Nothobranchiidae</taxon>
        <taxon>Nothobranchius</taxon>
    </lineage>
</organism>
<dbReference type="PRINTS" id="PR00785">
    <property type="entry name" value="NCTRNSLOCATR"/>
</dbReference>
<dbReference type="Pfam" id="PF00010">
    <property type="entry name" value="HLH"/>
    <property type="match status" value="1"/>
</dbReference>
<evidence type="ECO:0000313" key="3">
    <source>
        <dbReference type="EMBL" id="SBP62494.1"/>
    </source>
</evidence>
<dbReference type="GO" id="GO:0005634">
    <property type="term" value="C:nucleus"/>
    <property type="evidence" value="ECO:0007669"/>
    <property type="project" value="InterPro"/>
</dbReference>
<proteinExistence type="predicted"/>
<dbReference type="FunFam" id="4.10.280.10:FF:000018">
    <property type="entry name" value="Aryl hydrocarbon receptor nuclear translocator-like protein 1"/>
    <property type="match status" value="1"/>
</dbReference>
<dbReference type="SUPFAM" id="SSF47459">
    <property type="entry name" value="HLH, helix-loop-helix DNA-binding domain"/>
    <property type="match status" value="1"/>
</dbReference>
<dbReference type="AlphaFoldDB" id="A0A1A8B5H3"/>
<dbReference type="Gene3D" id="3.30.450.20">
    <property type="entry name" value="PAS domain"/>
    <property type="match status" value="1"/>
</dbReference>
<dbReference type="SMART" id="SM00353">
    <property type="entry name" value="HLH"/>
    <property type="match status" value="1"/>
</dbReference>
<dbReference type="InterPro" id="IPR001067">
    <property type="entry name" value="Nuc_translocat"/>
</dbReference>
<accession>A0A1A8B5H3</accession>